<keyword evidence="11" id="KW-1185">Reference proteome</keyword>
<organism evidence="10 11">
    <name type="scientific">Periconia macrospinosa</name>
    <dbReference type="NCBI Taxonomy" id="97972"/>
    <lineage>
        <taxon>Eukaryota</taxon>
        <taxon>Fungi</taxon>
        <taxon>Dikarya</taxon>
        <taxon>Ascomycota</taxon>
        <taxon>Pezizomycotina</taxon>
        <taxon>Dothideomycetes</taxon>
        <taxon>Pleosporomycetidae</taxon>
        <taxon>Pleosporales</taxon>
        <taxon>Massarineae</taxon>
        <taxon>Periconiaceae</taxon>
        <taxon>Periconia</taxon>
    </lineage>
</organism>
<dbReference type="InterPro" id="IPR024079">
    <property type="entry name" value="MetalloPept_cat_dom_sf"/>
</dbReference>
<keyword evidence="8" id="KW-1015">Disulfide bond</keyword>
<dbReference type="Pfam" id="PF05572">
    <property type="entry name" value="Peptidase_M43"/>
    <property type="match status" value="1"/>
</dbReference>
<dbReference type="AlphaFoldDB" id="A0A2V1DF48"/>
<dbReference type="GO" id="GO:0008237">
    <property type="term" value="F:metallopeptidase activity"/>
    <property type="evidence" value="ECO:0007669"/>
    <property type="project" value="UniProtKB-KW"/>
</dbReference>
<reference evidence="10 11" key="1">
    <citation type="journal article" date="2018" name="Sci. Rep.">
        <title>Comparative genomics provides insights into the lifestyle and reveals functional heterogeneity of dark septate endophytic fungi.</title>
        <authorList>
            <person name="Knapp D.G."/>
            <person name="Nemeth J.B."/>
            <person name="Barry K."/>
            <person name="Hainaut M."/>
            <person name="Henrissat B."/>
            <person name="Johnson J."/>
            <person name="Kuo A."/>
            <person name="Lim J.H.P."/>
            <person name="Lipzen A."/>
            <person name="Nolan M."/>
            <person name="Ohm R.A."/>
            <person name="Tamas L."/>
            <person name="Grigoriev I.V."/>
            <person name="Spatafora J.W."/>
            <person name="Nagy L.G."/>
            <person name="Kovacs G.M."/>
        </authorList>
    </citation>
    <scope>NUCLEOTIDE SEQUENCE [LARGE SCALE GENOMIC DNA]</scope>
    <source>
        <strain evidence="10 11">DSE2036</strain>
    </source>
</reference>
<keyword evidence="4" id="KW-0732">Signal</keyword>
<gene>
    <name evidence="10" type="ORF">DM02DRAFT_534759</name>
</gene>
<evidence type="ECO:0000256" key="3">
    <source>
        <dbReference type="ARBA" id="ARBA00022723"/>
    </source>
</evidence>
<keyword evidence="7" id="KW-0482">Metalloprotease</keyword>
<evidence type="ECO:0000256" key="6">
    <source>
        <dbReference type="ARBA" id="ARBA00022833"/>
    </source>
</evidence>
<evidence type="ECO:0000313" key="10">
    <source>
        <dbReference type="EMBL" id="PVH96668.1"/>
    </source>
</evidence>
<evidence type="ECO:0000256" key="1">
    <source>
        <dbReference type="ARBA" id="ARBA00008721"/>
    </source>
</evidence>
<evidence type="ECO:0000256" key="5">
    <source>
        <dbReference type="ARBA" id="ARBA00022801"/>
    </source>
</evidence>
<comment type="similarity">
    <text evidence="1">Belongs to the peptidase M43B family.</text>
</comment>
<dbReference type="InterPro" id="IPR008754">
    <property type="entry name" value="Peptidase_M43"/>
</dbReference>
<evidence type="ECO:0000256" key="4">
    <source>
        <dbReference type="ARBA" id="ARBA00022729"/>
    </source>
</evidence>
<feature type="domain" description="Peptidase M43 pregnancy-associated plasma-A" evidence="9">
    <location>
        <begin position="173"/>
        <end position="281"/>
    </location>
</feature>
<dbReference type="GO" id="GO:0006508">
    <property type="term" value="P:proteolysis"/>
    <property type="evidence" value="ECO:0007669"/>
    <property type="project" value="UniProtKB-KW"/>
</dbReference>
<dbReference type="CDD" id="cd04275">
    <property type="entry name" value="ZnMc_pappalysin_like"/>
    <property type="match status" value="1"/>
</dbReference>
<dbReference type="OrthoDB" id="536211at2759"/>
<evidence type="ECO:0000256" key="7">
    <source>
        <dbReference type="ARBA" id="ARBA00023049"/>
    </source>
</evidence>
<accession>A0A2V1DF48</accession>
<name>A0A2V1DF48_9PLEO</name>
<sequence length="290" mass="31608">MGVSSALVFPRGVSNTAAGFSEADCPDPGADFWKLSAQVAGEEKLKRDLLEEDPHNATLVARADITIDTHFHVVATSQKLEDGWVSDDQIKKQMEVINAAFNKRQISFKHVSTTRTVDQDLSIIDANEKTEKLGNKLRKGDYGTLNLYIVKDMPGNVAGDCTLPVSRHGGKFAFDGCRFNSDTLPSKGDGKVLVHEIGHWLGLGHTFQSPDTANPNPTCTTGRGDDVNDTPVHLKPNGGNCNAVDTCPGQPGTDPVSNYMNYSPSKCWSEFTDGQTTRMHSMWNVRKTAK</sequence>
<dbReference type="Proteomes" id="UP000244855">
    <property type="component" value="Unassembled WGS sequence"/>
</dbReference>
<keyword evidence="6" id="KW-0862">Zinc</keyword>
<protein>
    <recommendedName>
        <fullName evidence="9">Peptidase M43 pregnancy-associated plasma-A domain-containing protein</fullName>
    </recommendedName>
</protein>
<dbReference type="SUPFAM" id="SSF55486">
    <property type="entry name" value="Metalloproteases ('zincins'), catalytic domain"/>
    <property type="match status" value="1"/>
</dbReference>
<evidence type="ECO:0000313" key="11">
    <source>
        <dbReference type="Proteomes" id="UP000244855"/>
    </source>
</evidence>
<dbReference type="PANTHER" id="PTHR47466">
    <property type="match status" value="1"/>
</dbReference>
<dbReference type="PANTHER" id="PTHR47466:SF1">
    <property type="entry name" value="METALLOPROTEASE MEP1 (AFU_ORTHOLOGUE AFUA_1G07730)-RELATED"/>
    <property type="match status" value="1"/>
</dbReference>
<proteinExistence type="inferred from homology"/>
<evidence type="ECO:0000256" key="8">
    <source>
        <dbReference type="ARBA" id="ARBA00023157"/>
    </source>
</evidence>
<evidence type="ECO:0000259" key="9">
    <source>
        <dbReference type="Pfam" id="PF05572"/>
    </source>
</evidence>
<dbReference type="Gene3D" id="3.40.390.10">
    <property type="entry name" value="Collagenase (Catalytic Domain)"/>
    <property type="match status" value="1"/>
</dbReference>
<evidence type="ECO:0000256" key="2">
    <source>
        <dbReference type="ARBA" id="ARBA00022670"/>
    </source>
</evidence>
<keyword evidence="2" id="KW-0645">Protease</keyword>
<dbReference type="GO" id="GO:0046872">
    <property type="term" value="F:metal ion binding"/>
    <property type="evidence" value="ECO:0007669"/>
    <property type="project" value="UniProtKB-KW"/>
</dbReference>
<dbReference type="EMBL" id="KZ805458">
    <property type="protein sequence ID" value="PVH96668.1"/>
    <property type="molecule type" value="Genomic_DNA"/>
</dbReference>
<keyword evidence="3" id="KW-0479">Metal-binding</keyword>
<keyword evidence="5" id="KW-0378">Hydrolase</keyword>